<evidence type="ECO:0000256" key="1">
    <source>
        <dbReference type="SAM" id="MobiDB-lite"/>
    </source>
</evidence>
<accession>A0A811JW44</accession>
<keyword evidence="2" id="KW-0812">Transmembrane</keyword>
<dbReference type="OrthoDB" id="5875228at2759"/>
<dbReference type="Proteomes" id="UP000614601">
    <property type="component" value="Unassembled WGS sequence"/>
</dbReference>
<feature type="region of interest" description="Disordered" evidence="1">
    <location>
        <begin position="1"/>
        <end position="66"/>
    </location>
</feature>
<feature type="transmembrane region" description="Helical" evidence="2">
    <location>
        <begin position="123"/>
        <end position="149"/>
    </location>
</feature>
<gene>
    <name evidence="3" type="ORF">BOKJ2_LOCUS1975</name>
</gene>
<reference evidence="3" key="1">
    <citation type="submission" date="2020-09" db="EMBL/GenBank/DDBJ databases">
        <authorList>
            <person name="Kikuchi T."/>
        </authorList>
    </citation>
    <scope>NUCLEOTIDE SEQUENCE</scope>
    <source>
        <strain evidence="3">SH1</strain>
    </source>
</reference>
<evidence type="ECO:0000256" key="2">
    <source>
        <dbReference type="SAM" id="Phobius"/>
    </source>
</evidence>
<protein>
    <submittedName>
        <fullName evidence="3">Uncharacterized protein</fullName>
    </submittedName>
</protein>
<dbReference type="Proteomes" id="UP000783686">
    <property type="component" value="Unassembled WGS sequence"/>
</dbReference>
<proteinExistence type="predicted"/>
<feature type="compositionally biased region" description="Basic and acidic residues" evidence="1">
    <location>
        <begin position="1"/>
        <end position="11"/>
    </location>
</feature>
<keyword evidence="2" id="KW-1133">Transmembrane helix</keyword>
<name>A0A811JW44_9BILA</name>
<dbReference type="AlphaFoldDB" id="A0A811JW44"/>
<keyword evidence="2" id="KW-0472">Membrane</keyword>
<evidence type="ECO:0000313" key="3">
    <source>
        <dbReference type="EMBL" id="CAD5207291.1"/>
    </source>
</evidence>
<evidence type="ECO:0000313" key="4">
    <source>
        <dbReference type="Proteomes" id="UP000614601"/>
    </source>
</evidence>
<dbReference type="Gene3D" id="2.20.100.10">
    <property type="entry name" value="Thrombospondin type-1 (TSP1) repeat"/>
    <property type="match status" value="1"/>
</dbReference>
<dbReference type="EMBL" id="CAJFDH010000001">
    <property type="protein sequence ID" value="CAD5207291.1"/>
    <property type="molecule type" value="Genomic_DNA"/>
</dbReference>
<feature type="compositionally biased region" description="Polar residues" evidence="1">
    <location>
        <begin position="43"/>
        <end position="66"/>
    </location>
</feature>
<organism evidence="3 4">
    <name type="scientific">Bursaphelenchus okinawaensis</name>
    <dbReference type="NCBI Taxonomy" id="465554"/>
    <lineage>
        <taxon>Eukaryota</taxon>
        <taxon>Metazoa</taxon>
        <taxon>Ecdysozoa</taxon>
        <taxon>Nematoda</taxon>
        <taxon>Chromadorea</taxon>
        <taxon>Rhabditida</taxon>
        <taxon>Tylenchina</taxon>
        <taxon>Tylenchomorpha</taxon>
        <taxon>Aphelenchoidea</taxon>
        <taxon>Aphelenchoididae</taxon>
        <taxon>Bursaphelenchus</taxon>
    </lineage>
</organism>
<dbReference type="InterPro" id="IPR036383">
    <property type="entry name" value="TSP1_rpt_sf"/>
</dbReference>
<feature type="compositionally biased region" description="Basic residues" evidence="1">
    <location>
        <begin position="13"/>
        <end position="34"/>
    </location>
</feature>
<dbReference type="EMBL" id="CAJFCW020000001">
    <property type="protein sequence ID" value="CAG9085095.1"/>
    <property type="molecule type" value="Genomic_DNA"/>
</dbReference>
<comment type="caution">
    <text evidence="3">The sequence shown here is derived from an EMBL/GenBank/DDBJ whole genome shotgun (WGS) entry which is preliminary data.</text>
</comment>
<dbReference type="SUPFAM" id="SSF82895">
    <property type="entry name" value="TSP-1 type 1 repeat"/>
    <property type="match status" value="1"/>
</dbReference>
<sequence length="294" mass="33348">MAEEPKPDGTSKKSVKKSKRSVRKSMRSKRKKVAKKDEEPGTPDTTGSTPESNDGETGTTATSISQMKTVMEDLRPDKAGEYTDELSDLTDDENADGNRITHGRGLMGRIQPMMYNKRIRHFVITNITLIILNIFLMFTFFAGVVYAIYLHGNVVHRSQFNKPCVYEWGEWSKCSASCRPQGQDYPVKTRRINPNKIVRARGIFADIAPCPLNLDNKVDFAPCNTHYCPLPLSSYKFQKRCNRRNVNQPDAGCYRIRDIPLSDSLILIDTPELVKEENCTCQNSTVMERSLTRI</sequence>
<keyword evidence="4" id="KW-1185">Reference proteome</keyword>